<feature type="non-terminal residue" evidence="1">
    <location>
        <position position="119"/>
    </location>
</feature>
<protein>
    <submittedName>
        <fullName evidence="1">Uncharacterized protein</fullName>
    </submittedName>
</protein>
<reference evidence="1" key="1">
    <citation type="submission" date="2020-02" db="EMBL/GenBank/DDBJ databases">
        <authorList>
            <person name="Meier V. D."/>
        </authorList>
    </citation>
    <scope>NUCLEOTIDE SEQUENCE</scope>
    <source>
        <strain evidence="1">AVDCRST_MAG89</strain>
    </source>
</reference>
<organism evidence="1">
    <name type="scientific">uncultured Gemmatimonadota bacterium</name>
    <dbReference type="NCBI Taxonomy" id="203437"/>
    <lineage>
        <taxon>Bacteria</taxon>
        <taxon>Pseudomonadati</taxon>
        <taxon>Gemmatimonadota</taxon>
        <taxon>environmental samples</taxon>
    </lineage>
</organism>
<evidence type="ECO:0000313" key="1">
    <source>
        <dbReference type="EMBL" id="CAA9331028.1"/>
    </source>
</evidence>
<dbReference type="AlphaFoldDB" id="A0A6J4LHQ4"/>
<gene>
    <name evidence="1" type="ORF">AVDCRST_MAG89-2126</name>
</gene>
<accession>A0A6J4LHQ4</accession>
<dbReference type="EMBL" id="CADCTV010000448">
    <property type="protein sequence ID" value="CAA9331028.1"/>
    <property type="molecule type" value="Genomic_DNA"/>
</dbReference>
<name>A0A6J4LHQ4_9BACT</name>
<sequence>MAKAHTLVEDFNDNAPDTTRWWVFGDAREVNRRLELWIPSSVANSYAGLTAKGTYDLTASRIWVELVRAPRTGQARLRAYLSEGNEVSIGLVDGLLRCEQQTGGAYLVFLTVPYDFEAH</sequence>
<proteinExistence type="predicted"/>